<dbReference type="Gene3D" id="1.10.287.110">
    <property type="entry name" value="DnaJ domain"/>
    <property type="match status" value="1"/>
</dbReference>
<dbReference type="EMBL" id="LNJC01000003">
    <property type="protein sequence ID" value="KYC51130.1"/>
    <property type="molecule type" value="Genomic_DNA"/>
</dbReference>
<feature type="repeat" description="TPR" evidence="3">
    <location>
        <begin position="8"/>
        <end position="41"/>
    </location>
</feature>
<dbReference type="PROSITE" id="PS50005">
    <property type="entry name" value="TPR"/>
    <property type="match status" value="2"/>
</dbReference>
<evidence type="ECO:0000313" key="7">
    <source>
        <dbReference type="EMBL" id="KYC48665.1"/>
    </source>
</evidence>
<proteinExistence type="predicted"/>
<dbReference type="PANTHER" id="PTHR44943:SF8">
    <property type="entry name" value="TPR REPEAT-CONTAINING PROTEIN MJ0263"/>
    <property type="match status" value="1"/>
</dbReference>
<dbReference type="SUPFAM" id="SSF48452">
    <property type="entry name" value="TPR-like"/>
    <property type="match status" value="1"/>
</dbReference>
<dbReference type="InterPro" id="IPR019734">
    <property type="entry name" value="TPR_rpt"/>
</dbReference>
<dbReference type="InterPro" id="IPR001623">
    <property type="entry name" value="DnaJ_domain"/>
</dbReference>
<keyword evidence="4" id="KW-0175">Coiled coil</keyword>
<keyword evidence="2 3" id="KW-0802">TPR repeat</keyword>
<dbReference type="Proteomes" id="UP000092401">
    <property type="component" value="Unassembled WGS sequence"/>
</dbReference>
<evidence type="ECO:0000256" key="3">
    <source>
        <dbReference type="PROSITE-ProRule" id="PRU00339"/>
    </source>
</evidence>
<feature type="coiled-coil region" evidence="4">
    <location>
        <begin position="200"/>
        <end position="227"/>
    </location>
</feature>
<dbReference type="Pfam" id="PF00226">
    <property type="entry name" value="DnaJ"/>
    <property type="match status" value="1"/>
</dbReference>
<dbReference type="Pfam" id="PF14559">
    <property type="entry name" value="TPR_19"/>
    <property type="match status" value="1"/>
</dbReference>
<reference evidence="9 10" key="1">
    <citation type="journal article" date="2016" name="ISME J.">
        <title>Chasing the elusive Euryarchaeota class WSA2: genomes reveal a uniquely fastidious methyl-reducing methanogen.</title>
        <authorList>
            <person name="Nobu M.K."/>
            <person name="Narihiro T."/>
            <person name="Kuroda K."/>
            <person name="Mei R."/>
            <person name="Liu W.T."/>
        </authorList>
    </citation>
    <scope>NUCLEOTIDE SEQUENCE [LARGE SCALE GENOMIC DNA]</scope>
    <source>
        <strain evidence="6">B03fssc0709_Meth_Bin005</strain>
        <strain evidence="7">B15fssc0709_Meth_Bin003</strain>
        <strain evidence="8">BMIXfssc0709_Meth_Bin006</strain>
    </source>
</reference>
<dbReference type="EMBL" id="LNGF01000002">
    <property type="protein sequence ID" value="KYC48665.1"/>
    <property type="molecule type" value="Genomic_DNA"/>
</dbReference>
<keyword evidence="7" id="KW-0449">Lipoprotein</keyword>
<name>A0A150IUX8_9EURY</name>
<organism evidence="7 9">
    <name type="scientific">Candidatus Methanofastidiosum methylothiophilum</name>
    <dbReference type="NCBI Taxonomy" id="1705564"/>
    <lineage>
        <taxon>Archaea</taxon>
        <taxon>Methanobacteriati</taxon>
        <taxon>Methanobacteriota</taxon>
        <taxon>Stenosarchaea group</taxon>
        <taxon>Candidatus Methanofastidiosia</taxon>
        <taxon>Candidatus Methanofastidiosales</taxon>
        <taxon>Candidatus Methanofastidiosaceae</taxon>
        <taxon>Candidatus Methanofastidiosum</taxon>
    </lineage>
</organism>
<accession>A0A150IUX8</accession>
<evidence type="ECO:0000313" key="9">
    <source>
        <dbReference type="Proteomes" id="UP000091929"/>
    </source>
</evidence>
<accession>A0A150J1L3</accession>
<dbReference type="CDD" id="cd06257">
    <property type="entry name" value="DnaJ"/>
    <property type="match status" value="1"/>
</dbReference>
<evidence type="ECO:0000256" key="1">
    <source>
        <dbReference type="ARBA" id="ARBA00022737"/>
    </source>
</evidence>
<comment type="caution">
    <text evidence="7">The sequence shown here is derived from an EMBL/GenBank/DDBJ whole genome shotgun (WGS) entry which is preliminary data.</text>
</comment>
<dbReference type="SMART" id="SM00028">
    <property type="entry name" value="TPR"/>
    <property type="match status" value="4"/>
</dbReference>
<feature type="repeat" description="TPR" evidence="3">
    <location>
        <begin position="75"/>
        <end position="108"/>
    </location>
</feature>
<dbReference type="AlphaFoldDB" id="A0A150IUX8"/>
<dbReference type="PRINTS" id="PR00625">
    <property type="entry name" value="JDOMAIN"/>
</dbReference>
<evidence type="ECO:0000313" key="8">
    <source>
        <dbReference type="EMBL" id="KYC51130.1"/>
    </source>
</evidence>
<dbReference type="PROSITE" id="PS50076">
    <property type="entry name" value="DNAJ_2"/>
    <property type="match status" value="1"/>
</dbReference>
<accession>A0A150IJQ2</accession>
<dbReference type="EMBL" id="LNGE01000028">
    <property type="protein sequence ID" value="KYC45142.1"/>
    <property type="molecule type" value="Genomic_DNA"/>
</dbReference>
<evidence type="ECO:0000313" key="6">
    <source>
        <dbReference type="EMBL" id="KYC45142.1"/>
    </source>
</evidence>
<keyword evidence="1" id="KW-0677">Repeat</keyword>
<dbReference type="Proteomes" id="UP000092403">
    <property type="component" value="Unassembled WGS sequence"/>
</dbReference>
<dbReference type="SMART" id="SM00271">
    <property type="entry name" value="DnaJ"/>
    <property type="match status" value="1"/>
</dbReference>
<evidence type="ECO:0000256" key="4">
    <source>
        <dbReference type="SAM" id="Coils"/>
    </source>
</evidence>
<gene>
    <name evidence="6" type="ORF">APG10_01113</name>
    <name evidence="7" type="ORF">APG11_00175</name>
    <name evidence="8" type="ORF">APG12_00256</name>
</gene>
<dbReference type="Proteomes" id="UP000091929">
    <property type="component" value="Unassembled WGS sequence"/>
</dbReference>
<dbReference type="InterPro" id="IPR036869">
    <property type="entry name" value="J_dom_sf"/>
</dbReference>
<evidence type="ECO:0000259" key="5">
    <source>
        <dbReference type="PROSITE" id="PS50076"/>
    </source>
</evidence>
<dbReference type="SUPFAM" id="SSF46565">
    <property type="entry name" value="Chaperone J-domain"/>
    <property type="match status" value="1"/>
</dbReference>
<evidence type="ECO:0000313" key="10">
    <source>
        <dbReference type="Proteomes" id="UP000092401"/>
    </source>
</evidence>
<dbReference type="Gene3D" id="1.25.40.10">
    <property type="entry name" value="Tetratricopeptide repeat domain"/>
    <property type="match status" value="2"/>
</dbReference>
<feature type="domain" description="J" evidence="5">
    <location>
        <begin position="427"/>
        <end position="486"/>
    </location>
</feature>
<evidence type="ECO:0000256" key="2">
    <source>
        <dbReference type="ARBA" id="ARBA00022803"/>
    </source>
</evidence>
<dbReference type="InterPro" id="IPR051685">
    <property type="entry name" value="Ycf3/AcsC/BcsC/TPR_MFPF"/>
</dbReference>
<sequence length="486" mass="57412">MSNLLESSSYWNSKGILLDRMGKHKDALECFEKARSIDPKDIDVITNIGISFDKLGKPEEALKFYDMALQKQEDTKTIYNKGISLSKLGKYSEAVYCFKKVLEEEKNNKNAIINLAIALQKMDRLDEAIQILKEWGEFDYTYTRAHLMLENAKKQIENSINLLQICLNENSESIPSLENIAYAYKMLDMDGESLRYLENVRHLYSERRKVEEKIKNLKDLLAECLSNYEKIGQSLTEKKDCGKNYNFYKDIFEGLFHDILLIDEDYSNFLENYGKRSISSSNVYIKELLVRTNNLRESIETLKIKIEEDIGRPSIRYIFYILDSLERKKESDVQVYLINNGDMDAFDISVLIEKNKDLNIPRIEDKIEFLKPMEYRPYKIQVRPKNEGLFEIKAFCNYKGNEFYESSMKYPLEIPYFPDEDSVSLISYLKVLRLDMDATAEEIKRRWKELSKYYHPDKTQDEQEKKIKENILKEINEAYEELKNYY</sequence>
<dbReference type="PANTHER" id="PTHR44943">
    <property type="entry name" value="CELLULOSE SYNTHASE OPERON PROTEIN C"/>
    <property type="match status" value="1"/>
</dbReference>
<dbReference type="InterPro" id="IPR011990">
    <property type="entry name" value="TPR-like_helical_dom_sf"/>
</dbReference>
<dbReference type="Pfam" id="PF00515">
    <property type="entry name" value="TPR_1"/>
    <property type="match status" value="1"/>
</dbReference>
<protein>
    <submittedName>
        <fullName evidence="7">Lipoprotein NlpI</fullName>
    </submittedName>
</protein>